<feature type="region of interest" description="Disordered" evidence="1">
    <location>
        <begin position="189"/>
        <end position="208"/>
    </location>
</feature>
<gene>
    <name evidence="3" type="ORF">DV707_16980</name>
</gene>
<dbReference type="NCBIfam" id="NF045487">
    <property type="entry name" value="ASRP"/>
    <property type="match status" value="1"/>
</dbReference>
<dbReference type="PANTHER" id="PTHR45615:SF80">
    <property type="entry name" value="GRIP DOMAIN-CONTAINING PROTEIN"/>
    <property type="match status" value="1"/>
</dbReference>
<dbReference type="RefSeq" id="WP_136361927.1">
    <property type="nucleotide sequence ID" value="NZ_CP031313.1"/>
</dbReference>
<feature type="compositionally biased region" description="Acidic residues" evidence="1">
    <location>
        <begin position="249"/>
        <end position="258"/>
    </location>
</feature>
<accession>A0A4D6H822</accession>
<feature type="region of interest" description="Disordered" evidence="1">
    <location>
        <begin position="373"/>
        <end position="397"/>
    </location>
</feature>
<name>A0A4D6H822_9EURY</name>
<reference evidence="3 4" key="1">
    <citation type="journal article" date="2019" name="Nat. Commun.">
        <title>A new type of DNA phosphorothioation-based antiviral system in archaea.</title>
        <authorList>
            <person name="Xiong L."/>
            <person name="Liu S."/>
            <person name="Chen S."/>
            <person name="Xiao Y."/>
            <person name="Zhu B."/>
            <person name="Gao Y."/>
            <person name="Zhang Y."/>
            <person name="Chen B."/>
            <person name="Luo J."/>
            <person name="Deng Z."/>
            <person name="Chen X."/>
            <person name="Wang L."/>
            <person name="Chen S."/>
        </authorList>
    </citation>
    <scope>NUCLEOTIDE SEQUENCE [LARGE SCALE GENOMIC DNA]</scope>
    <source>
        <strain evidence="3 4">CGMCC 1.10331</strain>
        <plasmid evidence="3 4">unnamed2</plasmid>
    </source>
</reference>
<dbReference type="AlphaFoldDB" id="A0A4D6H822"/>
<organism evidence="3 4">
    <name type="scientific">Halobellus limi</name>
    <dbReference type="NCBI Taxonomy" id="699433"/>
    <lineage>
        <taxon>Archaea</taxon>
        <taxon>Methanobacteriati</taxon>
        <taxon>Methanobacteriota</taxon>
        <taxon>Stenosarchaea group</taxon>
        <taxon>Halobacteria</taxon>
        <taxon>Halobacteriales</taxon>
        <taxon>Haloferacaceae</taxon>
        <taxon>Halobellus</taxon>
    </lineage>
</organism>
<geneLocation type="plasmid" evidence="3">
    <name>unnamed2</name>
</geneLocation>
<evidence type="ECO:0000313" key="3">
    <source>
        <dbReference type="EMBL" id="QCC49426.1"/>
    </source>
</evidence>
<dbReference type="KEGG" id="hlm:DV707_16980"/>
<dbReference type="SUPFAM" id="SSF52540">
    <property type="entry name" value="P-loop containing nucleoside triphosphate hydrolases"/>
    <property type="match status" value="1"/>
</dbReference>
<dbReference type="Gene3D" id="3.40.50.300">
    <property type="entry name" value="P-loop containing nucleotide triphosphate hydrolases"/>
    <property type="match status" value="1"/>
</dbReference>
<dbReference type="PANTHER" id="PTHR45615">
    <property type="entry name" value="MYOSIN HEAVY CHAIN, NON-MUSCLE"/>
    <property type="match status" value="1"/>
</dbReference>
<dbReference type="GeneID" id="39859817"/>
<evidence type="ECO:0000256" key="1">
    <source>
        <dbReference type="SAM" id="MobiDB-lite"/>
    </source>
</evidence>
<sequence>MATSEQLTDSARFSVENIGGIDDTKVDIPPGVTVLTGKNATNRTSFLRSIMGAMGSQRVSLKGDADTGRIELTLDGTTYERTLTRAGDGVSFEGDAYLDDPEVADLFAFLLETNDARQAAARGEQLRDVIMRPVDVDAIRSEIRRLEEEKGDINDELARIESDKRELPELEQRRTQLREKIEEKRAELAELEDEIDDSSRNVEEGRKEQAELEEKLQELRSTRSELESIRRKIERQQESIASLKRERGDLEDDLEELPETPMGDHRDLESEIERLRSERQELNSEINELRSLIQYNEERLEAEDYELLEDGGVATESGDGGGESVTDQLVASDSETVVCWTCGSSVEREQIESTIERLKSLRTEKVEELNGVKSRLEDRKQQQREATKKQRKRSEIEQKLDDIESELDRRDEQIDALKENRESLTDEVEDLESEVESLESADFEEILSLHKEANQLEFEIDSLESDLDEVTEEIESIEADVERADELREERSELVEELTDQRTKIDQIEAEAVESFNEHMESILDLLGYENIERIWIERIEDAGASEGQTRFELHIVRTTESGAAYEDTIAHLSESEREVTGLIFALAGYLVHDLHETVPFMLLDSLEAIDSDRIAALVEYFADYADFLVVALLPEDAQALDDEFTRVTSI</sequence>
<dbReference type="Proteomes" id="UP000296733">
    <property type="component" value="Plasmid unnamed2"/>
</dbReference>
<evidence type="ECO:0000259" key="2">
    <source>
        <dbReference type="Pfam" id="PF13476"/>
    </source>
</evidence>
<protein>
    <submittedName>
        <fullName evidence="3">Chromosome segregation protein SMC</fullName>
    </submittedName>
</protein>
<dbReference type="EMBL" id="CP031313">
    <property type="protein sequence ID" value="QCC49426.1"/>
    <property type="molecule type" value="Genomic_DNA"/>
</dbReference>
<feature type="region of interest" description="Disordered" evidence="1">
    <location>
        <begin position="242"/>
        <end position="268"/>
    </location>
</feature>
<dbReference type="OrthoDB" id="241568at2157"/>
<proteinExistence type="predicted"/>
<dbReference type="GO" id="GO:0016887">
    <property type="term" value="F:ATP hydrolysis activity"/>
    <property type="evidence" value="ECO:0007669"/>
    <property type="project" value="InterPro"/>
</dbReference>
<feature type="compositionally biased region" description="Basic and acidic residues" evidence="1">
    <location>
        <begin position="197"/>
        <end position="208"/>
    </location>
</feature>
<dbReference type="InterPro" id="IPR038729">
    <property type="entry name" value="Rad50/SbcC_AAA"/>
</dbReference>
<dbReference type="GO" id="GO:0006302">
    <property type="term" value="P:double-strand break repair"/>
    <property type="evidence" value="ECO:0007669"/>
    <property type="project" value="InterPro"/>
</dbReference>
<dbReference type="Pfam" id="PF13476">
    <property type="entry name" value="AAA_23"/>
    <property type="match status" value="1"/>
</dbReference>
<feature type="domain" description="Rad50/SbcC-type AAA" evidence="2">
    <location>
        <begin position="14"/>
        <end position="234"/>
    </location>
</feature>
<dbReference type="InterPro" id="IPR027417">
    <property type="entry name" value="P-loop_NTPase"/>
</dbReference>
<keyword evidence="3" id="KW-0614">Plasmid</keyword>
<evidence type="ECO:0000313" key="4">
    <source>
        <dbReference type="Proteomes" id="UP000296733"/>
    </source>
</evidence>
<dbReference type="Gene3D" id="1.10.287.1490">
    <property type="match status" value="1"/>
</dbReference>